<keyword evidence="2 5" id="KW-0238">DNA-binding</keyword>
<keyword evidence="4 5" id="KW-0539">Nucleus</keyword>
<gene>
    <name evidence="8" type="primary">MAT1-1-1</name>
</gene>
<dbReference type="Pfam" id="PF04769">
    <property type="entry name" value="MATalpha_HMGbox"/>
    <property type="match status" value="1"/>
</dbReference>
<keyword evidence="3 5" id="KW-0804">Transcription</keyword>
<dbReference type="InterPro" id="IPR006856">
    <property type="entry name" value="MATalpha_HMGbox"/>
</dbReference>
<dbReference type="GO" id="GO:0045895">
    <property type="term" value="P:positive regulation of mating-type specific transcription, DNA-templated"/>
    <property type="evidence" value="ECO:0007669"/>
    <property type="project" value="InterPro"/>
</dbReference>
<comment type="subcellular location">
    <subcellularLocation>
        <location evidence="5">Nucleus</location>
    </subcellularLocation>
</comment>
<evidence type="ECO:0000256" key="6">
    <source>
        <dbReference type="SAM" id="MobiDB-lite"/>
    </source>
</evidence>
<dbReference type="EMBL" id="MG182162">
    <property type="protein sequence ID" value="AWM30783.1"/>
    <property type="molecule type" value="Genomic_DNA"/>
</dbReference>
<evidence type="ECO:0000256" key="5">
    <source>
        <dbReference type="RuleBase" id="RU003516"/>
    </source>
</evidence>
<feature type="region of interest" description="Disordered" evidence="6">
    <location>
        <begin position="341"/>
        <end position="360"/>
    </location>
</feature>
<protein>
    <submittedName>
        <fullName evidence="8">MAT1-1-1</fullName>
    </submittedName>
</protein>
<keyword evidence="1 5" id="KW-0805">Transcription regulation</keyword>
<sequence length="360" mass="39635">MPPIFKTTMAHTRKRQQRQLTDTEYRVSKPAAKCRRLNETINQSVFNDAPYISRTADGAQYIQLTGRQKAWREAPRRSVNSYILFRTFYMILTVLGDIPQKYKSAILSVLWGRDPFQAKWAILARAYTLMRDAGVKRTVAEFLFVACPQIGIISVSSYLTDLNWTFETNEEGTVCLRQISPPDMASFTTHIARTILTDLDIITFCGAQGYLPVATAASIVQGWNRVHPHASMALQGTLPVTQHIASTQNAYGAWEAPKDIIVAPPPKPAFDKPLAYTPPPPAPGAPAPPAGALPPPPPWSTGMMAGYWSHDNGSVDLDPINQWNFDHFNPASIVDAPSTYVTGDASSSSSSKLNSSTIQI</sequence>
<organism evidence="8">
    <name type="scientific">Monilinia fructigena</name>
    <dbReference type="NCBI Taxonomy" id="38457"/>
    <lineage>
        <taxon>Eukaryota</taxon>
        <taxon>Fungi</taxon>
        <taxon>Dikarya</taxon>
        <taxon>Ascomycota</taxon>
        <taxon>Pezizomycotina</taxon>
        <taxon>Leotiomycetes</taxon>
        <taxon>Helotiales</taxon>
        <taxon>Sclerotiniaceae</taxon>
        <taxon>Monilinia</taxon>
    </lineage>
</organism>
<comment type="similarity">
    <text evidence="5">Belongs to the MATALPHA1 family.</text>
</comment>
<evidence type="ECO:0000256" key="1">
    <source>
        <dbReference type="ARBA" id="ARBA00023015"/>
    </source>
</evidence>
<evidence type="ECO:0000256" key="3">
    <source>
        <dbReference type="ARBA" id="ARBA00023163"/>
    </source>
</evidence>
<dbReference type="PROSITE" id="PS51325">
    <property type="entry name" value="ALPHA_BOX"/>
    <property type="match status" value="1"/>
</dbReference>
<feature type="compositionally biased region" description="Pro residues" evidence="6">
    <location>
        <begin position="276"/>
        <end position="296"/>
    </location>
</feature>
<accession>A0A2U8RNQ3</accession>
<feature type="region of interest" description="Disordered" evidence="6">
    <location>
        <begin position="272"/>
        <end position="296"/>
    </location>
</feature>
<proteinExistence type="inferred from homology"/>
<feature type="domain" description="Alpha box" evidence="7">
    <location>
        <begin position="74"/>
        <end position="131"/>
    </location>
</feature>
<evidence type="ECO:0000256" key="2">
    <source>
        <dbReference type="ARBA" id="ARBA00023125"/>
    </source>
</evidence>
<dbReference type="AlphaFoldDB" id="A0A2U8RNQ3"/>
<evidence type="ECO:0000256" key="4">
    <source>
        <dbReference type="ARBA" id="ARBA00023242"/>
    </source>
</evidence>
<feature type="region of interest" description="Disordered" evidence="6">
    <location>
        <begin position="1"/>
        <end position="22"/>
    </location>
</feature>
<feature type="compositionally biased region" description="Low complexity" evidence="6">
    <location>
        <begin position="346"/>
        <end position="360"/>
    </location>
</feature>
<reference evidence="8" key="1">
    <citation type="journal article" date="2018" name="Phytopathology">
        <title>Mating system in the brown rot pathogens Monilinia fructicola, Monilinia laxa and Monilinia fructigena.</title>
        <authorList>
            <person name="Abate D."/>
            <person name="De Miccolis Angelini R.M."/>
            <person name="Rotolo C."/>
            <person name="Pollastro S."/>
            <person name="Faretra F."/>
        </authorList>
    </citation>
    <scope>NUCLEOTIDE SEQUENCE</scope>
    <source>
        <strain evidence="8">Mfrg269</strain>
    </source>
</reference>
<dbReference type="GO" id="GO:0008301">
    <property type="term" value="F:DNA binding, bending"/>
    <property type="evidence" value="ECO:0007669"/>
    <property type="project" value="InterPro"/>
</dbReference>
<evidence type="ECO:0000259" key="7">
    <source>
        <dbReference type="PROSITE" id="PS51325"/>
    </source>
</evidence>
<evidence type="ECO:0000313" key="8">
    <source>
        <dbReference type="EMBL" id="AWM30783.1"/>
    </source>
</evidence>
<dbReference type="GO" id="GO:0005634">
    <property type="term" value="C:nucleus"/>
    <property type="evidence" value="ECO:0007669"/>
    <property type="project" value="UniProtKB-SubCell"/>
</dbReference>
<name>A0A2U8RNQ3_9HELO</name>